<sequence length="84" mass="9131">MTDTPRTGAALGATLDAGFDLGPEHRPLVELCRELERENDRLRRIAAHVPAMVYIAAKEGAGYGEQVRAMTPNAEVALNNEVSR</sequence>
<dbReference type="Proteomes" id="UP000019812">
    <property type="component" value="Unassembled WGS sequence"/>
</dbReference>
<gene>
    <name evidence="1" type="ORF">CAPSK01_002050</name>
</gene>
<dbReference type="RefSeq" id="WP_034925619.1">
    <property type="nucleotide sequence ID" value="NZ_JDSS02000021.1"/>
</dbReference>
<name>A0A084Y0F3_9PROT</name>
<reference evidence="1 2" key="1">
    <citation type="submission" date="2014-07" db="EMBL/GenBank/DDBJ databases">
        <title>Expanding our view of genomic diversity in Candidatus Accumulibacter clades.</title>
        <authorList>
            <person name="Skennerton C.T."/>
            <person name="Barr J.J."/>
            <person name="Slater F.R."/>
            <person name="Bond P.L."/>
            <person name="Tyson G.W."/>
        </authorList>
    </citation>
    <scope>NUCLEOTIDE SEQUENCE [LARGE SCALE GENOMIC DNA]</scope>
    <source>
        <strain evidence="2">SK-01</strain>
    </source>
</reference>
<protein>
    <submittedName>
        <fullName evidence="1">Uncharacterized protein</fullName>
    </submittedName>
</protein>
<organism evidence="1 2">
    <name type="scientific">Candidatus Accumulibacter vicinus</name>
    <dbReference type="NCBI Taxonomy" id="2954382"/>
    <lineage>
        <taxon>Bacteria</taxon>
        <taxon>Pseudomonadati</taxon>
        <taxon>Pseudomonadota</taxon>
        <taxon>Betaproteobacteria</taxon>
        <taxon>Candidatus Accumulibacter</taxon>
    </lineage>
</organism>
<evidence type="ECO:0000313" key="1">
    <source>
        <dbReference type="EMBL" id="KFB68197.1"/>
    </source>
</evidence>
<proteinExistence type="predicted"/>
<accession>A0A084Y0F3</accession>
<evidence type="ECO:0000313" key="2">
    <source>
        <dbReference type="Proteomes" id="UP000019812"/>
    </source>
</evidence>
<dbReference type="EMBL" id="JDSS02000021">
    <property type="protein sequence ID" value="KFB68197.1"/>
    <property type="molecule type" value="Genomic_DNA"/>
</dbReference>
<comment type="caution">
    <text evidence="1">The sequence shown here is derived from an EMBL/GenBank/DDBJ whole genome shotgun (WGS) entry which is preliminary data.</text>
</comment>
<dbReference type="AlphaFoldDB" id="A0A084Y0F3"/>